<gene>
    <name evidence="3" type="ORF">DUNSADRAFT_5492</name>
</gene>
<feature type="transmembrane region" description="Helical" evidence="2">
    <location>
        <begin position="293"/>
        <end position="312"/>
    </location>
</feature>
<keyword evidence="2" id="KW-0812">Transmembrane</keyword>
<protein>
    <submittedName>
        <fullName evidence="3">Uncharacterized protein</fullName>
    </submittedName>
</protein>
<reference evidence="3" key="1">
    <citation type="submission" date="2017-08" db="EMBL/GenBank/DDBJ databases">
        <authorList>
            <person name="Polle J.E."/>
            <person name="Barry K."/>
            <person name="Cushman J."/>
            <person name="Schmutz J."/>
            <person name="Tran D."/>
            <person name="Hathwaick L.T."/>
            <person name="Yim W.C."/>
            <person name="Jenkins J."/>
            <person name="Mckie-Krisberg Z.M."/>
            <person name="Prochnik S."/>
            <person name="Lindquist E."/>
            <person name="Dockter R.B."/>
            <person name="Adam C."/>
            <person name="Molina H."/>
            <person name="Bunkerborg J."/>
            <person name="Jin E."/>
            <person name="Buchheim M."/>
            <person name="Magnuson J."/>
        </authorList>
    </citation>
    <scope>NUCLEOTIDE SEQUENCE</scope>
    <source>
        <strain evidence="3">CCAP 19/18</strain>
    </source>
</reference>
<dbReference type="InterPro" id="IPR029063">
    <property type="entry name" value="SAM-dependent_MTases_sf"/>
</dbReference>
<feature type="compositionally biased region" description="Gly residues" evidence="1">
    <location>
        <begin position="180"/>
        <end position="203"/>
    </location>
</feature>
<evidence type="ECO:0000313" key="4">
    <source>
        <dbReference type="Proteomes" id="UP000815325"/>
    </source>
</evidence>
<accession>A0ABQ7H792</accession>
<organism evidence="3 4">
    <name type="scientific">Dunaliella salina</name>
    <name type="common">Green alga</name>
    <name type="synonym">Protococcus salinus</name>
    <dbReference type="NCBI Taxonomy" id="3046"/>
    <lineage>
        <taxon>Eukaryota</taxon>
        <taxon>Viridiplantae</taxon>
        <taxon>Chlorophyta</taxon>
        <taxon>core chlorophytes</taxon>
        <taxon>Chlorophyceae</taxon>
        <taxon>CS clade</taxon>
        <taxon>Chlamydomonadales</taxon>
        <taxon>Dunaliellaceae</taxon>
        <taxon>Dunaliella</taxon>
    </lineage>
</organism>
<sequence length="335" mass="35980">MTARPDIHLHSFDMGAKDYSFPVAKFMSDKYPGRITFTWGNSLETVPSRTPELRDKCDIVVVDGGHDAATAWRDTVNMRELANPEFAIFVIDDVNCIADYCRGPEEAVARGVEEGMLEVLLKRAALWDGLVVGEESMGVAMRGFSLGSYINKRSGGAHAQMKAVSNAGRMEGITRRVEGTEGGVSGGGFGQGGQGARGDGGKGLQTEQGLQQQQQQQQEEQQQKQQEDQQQQQQQQQGQELKQGADERQGQGEALPSGDQSRAPWKVPGSTSIATAAEAGAAAAAAAGSMDSGGWWVAAALSLMALAAYVYWPRASQQLMPPRPPVLPTHSHIHD</sequence>
<comment type="caution">
    <text evidence="3">The sequence shown here is derived from an EMBL/GenBank/DDBJ whole genome shotgun (WGS) entry which is preliminary data.</text>
</comment>
<dbReference type="Gene3D" id="3.40.50.150">
    <property type="entry name" value="Vaccinia Virus protein VP39"/>
    <property type="match status" value="1"/>
</dbReference>
<feature type="compositionally biased region" description="Low complexity" evidence="1">
    <location>
        <begin position="204"/>
        <end position="220"/>
    </location>
</feature>
<feature type="compositionally biased region" description="Low complexity" evidence="1">
    <location>
        <begin position="228"/>
        <end position="242"/>
    </location>
</feature>
<keyword evidence="2" id="KW-0472">Membrane</keyword>
<keyword evidence="2" id="KW-1133">Transmembrane helix</keyword>
<proteinExistence type="predicted"/>
<evidence type="ECO:0000313" key="3">
    <source>
        <dbReference type="EMBL" id="KAF5842726.1"/>
    </source>
</evidence>
<name>A0ABQ7H792_DUNSA</name>
<keyword evidence="4" id="KW-1185">Reference proteome</keyword>
<evidence type="ECO:0000256" key="1">
    <source>
        <dbReference type="SAM" id="MobiDB-lite"/>
    </source>
</evidence>
<feature type="region of interest" description="Disordered" evidence="1">
    <location>
        <begin position="178"/>
        <end position="267"/>
    </location>
</feature>
<dbReference type="EMBL" id="MU069456">
    <property type="protein sequence ID" value="KAF5842726.1"/>
    <property type="molecule type" value="Genomic_DNA"/>
</dbReference>
<dbReference type="Pfam" id="PF13578">
    <property type="entry name" value="Methyltransf_24"/>
    <property type="match status" value="1"/>
</dbReference>
<evidence type="ECO:0000256" key="2">
    <source>
        <dbReference type="SAM" id="Phobius"/>
    </source>
</evidence>
<dbReference type="Proteomes" id="UP000815325">
    <property type="component" value="Unassembled WGS sequence"/>
</dbReference>